<reference evidence="6" key="1">
    <citation type="submission" date="2016-10" db="EMBL/GenBank/DDBJ databases">
        <title>Sequence of Gallionella enrichment culture.</title>
        <authorList>
            <person name="Poehlein A."/>
            <person name="Muehling M."/>
            <person name="Daniel R."/>
        </authorList>
    </citation>
    <scope>NUCLEOTIDE SEQUENCE</scope>
</reference>
<feature type="transmembrane region" description="Helical" evidence="5">
    <location>
        <begin position="126"/>
        <end position="152"/>
    </location>
</feature>
<evidence type="ECO:0000256" key="4">
    <source>
        <dbReference type="ARBA" id="ARBA00023136"/>
    </source>
</evidence>
<evidence type="ECO:0000256" key="3">
    <source>
        <dbReference type="ARBA" id="ARBA00022989"/>
    </source>
</evidence>
<dbReference type="Pfam" id="PF04140">
    <property type="entry name" value="ICMT"/>
    <property type="match status" value="1"/>
</dbReference>
<feature type="transmembrane region" description="Helical" evidence="5">
    <location>
        <begin position="40"/>
        <end position="57"/>
    </location>
</feature>
<dbReference type="GO" id="GO:0032259">
    <property type="term" value="P:methylation"/>
    <property type="evidence" value="ECO:0007669"/>
    <property type="project" value="UniProtKB-KW"/>
</dbReference>
<accession>A0A1J5QAF2</accession>
<comment type="caution">
    <text evidence="6">The sequence shown here is derived from an EMBL/GenBank/DDBJ whole genome shotgun (WGS) entry which is preliminary data.</text>
</comment>
<feature type="transmembrane region" description="Helical" evidence="5">
    <location>
        <begin position="69"/>
        <end position="86"/>
    </location>
</feature>
<comment type="subcellular location">
    <subcellularLocation>
        <location evidence="1">Membrane</location>
        <topology evidence="1">Multi-pass membrane protein</topology>
    </subcellularLocation>
</comment>
<keyword evidence="2 5" id="KW-0812">Transmembrane</keyword>
<dbReference type="AlphaFoldDB" id="A0A1J5QAF2"/>
<dbReference type="Gene3D" id="1.20.120.1630">
    <property type="match status" value="1"/>
</dbReference>
<gene>
    <name evidence="6" type="ORF">GALL_454190</name>
</gene>
<sequence length="164" mass="19292">MYFIIFITLFIIQRLSELFIARRNEKWLLSQGAIQYGQGHYPFMIALHTMFIVSIIAEYTLRGHPSIDWLFLGLFIAVLSFKFWALSSLGKYWNTKIYRIPGVYPVKKGPYKFLKHPNYMEVVCEIAIIPLVFHLYYTAIIFTLLNAVMLWVRIGVENEVWADS</sequence>
<protein>
    <submittedName>
        <fullName evidence="6">Isoprenylcysteine carboxyl methyltransferase (ICMT) family protein</fullName>
    </submittedName>
</protein>
<dbReference type="GO" id="GO:0016020">
    <property type="term" value="C:membrane"/>
    <property type="evidence" value="ECO:0007669"/>
    <property type="project" value="UniProtKB-SubCell"/>
</dbReference>
<keyword evidence="4 5" id="KW-0472">Membrane</keyword>
<keyword evidence="6" id="KW-0489">Methyltransferase</keyword>
<keyword evidence="3 5" id="KW-1133">Transmembrane helix</keyword>
<evidence type="ECO:0000256" key="1">
    <source>
        <dbReference type="ARBA" id="ARBA00004141"/>
    </source>
</evidence>
<dbReference type="EMBL" id="MLJW01003062">
    <property type="protein sequence ID" value="OIQ72949.1"/>
    <property type="molecule type" value="Genomic_DNA"/>
</dbReference>
<evidence type="ECO:0000313" key="6">
    <source>
        <dbReference type="EMBL" id="OIQ72949.1"/>
    </source>
</evidence>
<evidence type="ECO:0000256" key="5">
    <source>
        <dbReference type="SAM" id="Phobius"/>
    </source>
</evidence>
<dbReference type="GO" id="GO:0004671">
    <property type="term" value="F:protein C-terminal S-isoprenylcysteine carboxyl O-methyltransferase activity"/>
    <property type="evidence" value="ECO:0007669"/>
    <property type="project" value="InterPro"/>
</dbReference>
<organism evidence="6">
    <name type="scientific">mine drainage metagenome</name>
    <dbReference type="NCBI Taxonomy" id="410659"/>
    <lineage>
        <taxon>unclassified sequences</taxon>
        <taxon>metagenomes</taxon>
        <taxon>ecological metagenomes</taxon>
    </lineage>
</organism>
<dbReference type="InterPro" id="IPR007269">
    <property type="entry name" value="ICMT_MeTrfase"/>
</dbReference>
<name>A0A1J5QAF2_9ZZZZ</name>
<proteinExistence type="predicted"/>
<keyword evidence="6" id="KW-0808">Transferase</keyword>
<evidence type="ECO:0000256" key="2">
    <source>
        <dbReference type="ARBA" id="ARBA00022692"/>
    </source>
</evidence>